<dbReference type="Gene3D" id="2.60.40.2700">
    <property type="match status" value="1"/>
</dbReference>
<evidence type="ECO:0000256" key="1">
    <source>
        <dbReference type="SAM" id="SignalP"/>
    </source>
</evidence>
<feature type="domain" description="Fibronectin type-III" evidence="2">
    <location>
        <begin position="530"/>
        <end position="596"/>
    </location>
</feature>
<evidence type="ECO:0000313" key="3">
    <source>
        <dbReference type="EMBL" id="MDO7874128.1"/>
    </source>
</evidence>
<keyword evidence="4" id="KW-1185">Reference proteome</keyword>
<feature type="domain" description="Fibronectin type-III" evidence="2">
    <location>
        <begin position="1058"/>
        <end position="1124"/>
    </location>
</feature>
<sequence>MKKKLTHFLKLALGALSLGTPLGAQAALVPVPVTGFNQDVIANGTSVAAPAVSTYDVDGSNGGGYCLMVNGGYSNPSNVAATRGLPVSGILNSASVPGLSFQMASYSAANSLRIPATGLAGVGSGTLTLAAPTKAADIYLLYTGGGGTGANAATATVTVTFTDATTQVFAGQSLADWYTTLATDALGGTGRVARTAASGVENNATNPRLHQLKLTLRNDNMAKDIASITVAKTSTANCAVNVFAVSVNTPTLCAAAPTGGTTASTATNVCTNGSVTLSLSGATSAPGVGVQWQSFISGGAGWLDIAGANDPTYVVTGQTATTDYRAVLTCIPTSQSATSTAVTVTQNPFYNCYCTPTSTGGNEYIRSVSVNGASGFTNATNANSTNGYGDFTTNTALTTTLNKGGNYPLSVIVQANNNGSQGGYWIDYDQNGTFDSGEYTEFGRSNLTGQPVTFNSFLTVPNTSAVRIGVTRMRVRWRNGAVAATDACTSGATSWYGETEDYLVTIGAPTVCTGTPPRVTAVASQTAVCSNTPISLTVTGLSAASGFTFQWQSSPTGANTYTNLGGVQTTPTYTVASQTAATDYRLVVTCTGSGLSRTGTEVTVNQNNFLNCYCTPTHSTGCGTYAGLLRVAIPGSGLDHATTCAGTPYYSNVPTTTASGTLSLGNTYTMSVTLGRYAKAGMWIDYDRSGTFEASEYLVIGSNSGNTTGSTATVTPSLTIPSTALTGPTRMRVRTQYFFASTTYPLTATDACTGFIYGETEDYTINLVTPTPCAGVPAASTATASASAVCSTATFTLSLTGIDPALTGLSYQWQRRPAGSGTYTNLGTAQTTPFYSVTGLMADTEYRAVVTCTNGGASSTSSAVRVNNGYLSCYCIPLSGSAGEYITNVTMPGVSGFSSSSTNTSSSPAGFNDYTNNASLTTTVYRGVPYVNGINLTVKSNNTNSQGGMWIDYDHSGTFEASENVFIVNSSATTLVSFLQDLTVPLAAQLGPTRVRVRWRNGTFSNTPANLAAAPCLSGTTTWYGETEDYLITIADAPTCTAPPLTVMATASTSSACANGSFTLSTNSVSTTLGGFTFQWQSRPAGSTGFFTDINGATTNPYTVTGQTAATEYQLIVTCEFGGSPTASNEVTVGQSSFDQCYCATSSTNGCATYGAITNVRIGSIDNTTTCAGTTYTLVAPAATTTTNLDMGLSTPLTLTIGGTNSYRYAVWIDFDHNGTFDASEYLANSTPISTRPLTVSLAIPAASASVLAGPTRMRIRTNSGIAGYPNFSATDACNVTYDGETEDYTVTLVPQTPCAGTPAAPVASASATTVCTGTSFTLSATNPGNPIGLAYQWQSSPAGAGTFTNISGATTNPYTVSSQTAATDYQLVVTCTASSQSSVANIISVAQNSFISCYCTPVATGIGTDGVTRVVLTAPDGTLTNSSSATNVAPYYTDYASVQTAGTLPIPTLYLSGTATLAVTMGTDGTQYSGAWVDFDHSGTFDSNEFFTAGTSAGSGGTSTFTITVPADALTGQTKIRVRGGNDVVLLSTQACTAASSSSNYGEIEDYLVSIALPVPCTATPPTTTAAASVSSACASASFTLSATGVAAGTTGLTYQWQSSPAGANTFAALSGATTNPFSMSSQAAATDYRLVVTCTASGQSSTSNTVSVAQSALADCYCKPTSSSLDEYFTNVTVGSINNTTGNSVASPISGYADYTVSPTATQTTALMRGNTYTITVTARDNRINSQALLYIDFNRNGVFEQTTPEYKVIGNGPTSGSFPQTLTFSTTFTVPTAAPMGLTRLRVRWHNDNNSSDPCALGWNGETEDYTVNIIDADLIVSTTLPIPAGAYNSITITGTGNGTLAGATSVAAGLTVEPGGSFADGCQVLSGVGGFTANAGSTLRICNPAGISASGATGAVQVTGPRSFSPNASYEYNGTASQVTGDGLPTTVRNLMVNNAAHVGLSQATAVRRMLTLANGDLNLGASNLTLISVDTMTAMVVNSGSGRVQNNGSGVAIMQRAATPSTSYSGPGYRHYSSPMTATPLSELGTNTFFPLVNPAYNALPTPSLPLAQFPNVFDYQESRLTATYPGFDIGWHSPSATSDVLTPGKGYTVNIAPQLVDLSGVLNTGPVNTGALSHSGTANSGWQLLGNPYPAPLNWSQVSGLPAGIDASVYVFEPNSQYGGFYRSFVNGMGTNSFDGMLPAMQAFFVRTTQPVPAGFSFQNAHRVTSYTNPAFHRTTADQRPVLRLALGGLASNGTDETIVYLQAGATATGTDAAFDAAKLPNSSGLSVATQLAGPGNGPLAISGLPTTAATVETRLPLTLQVPAAGSYRFDVTALAHFDAGTAVLLLDHQLNTRTDLRQVTSYAFTAAQAGALNGRFELLLGRPGSVTGTAAALASPFSVWPNPASGKAALHVALDAPATKATLTLRTVLGQVVATQTFGGNAATLPTTGLAAGTYLLTVQVAGQAPATRRVVVE</sequence>
<dbReference type="NCBIfam" id="TIGR04183">
    <property type="entry name" value="Por_Secre_tail"/>
    <property type="match status" value="1"/>
</dbReference>
<evidence type="ECO:0000313" key="4">
    <source>
        <dbReference type="Proteomes" id="UP001176429"/>
    </source>
</evidence>
<protein>
    <submittedName>
        <fullName evidence="3">GEVED domain-containing protein</fullName>
    </submittedName>
</protein>
<accession>A0ABT9B7F2</accession>
<dbReference type="SUPFAM" id="SSF49265">
    <property type="entry name" value="Fibronectin type III"/>
    <property type="match status" value="1"/>
</dbReference>
<feature type="chain" id="PRO_5046706039" evidence="1">
    <location>
        <begin position="27"/>
        <end position="2465"/>
    </location>
</feature>
<comment type="caution">
    <text evidence="3">The sequence shown here is derived from an EMBL/GenBank/DDBJ whole genome shotgun (WGS) entry which is preliminary data.</text>
</comment>
<feature type="domain" description="Fibronectin type-III" evidence="2">
    <location>
        <begin position="1616"/>
        <end position="1733"/>
    </location>
</feature>
<proteinExistence type="predicted"/>
<keyword evidence="1" id="KW-0732">Signal</keyword>
<name>A0ABT9B7F2_9BACT</name>
<feature type="domain" description="Fibronectin type-III" evidence="2">
    <location>
        <begin position="777"/>
        <end position="858"/>
    </location>
</feature>
<dbReference type="Pfam" id="PF20009">
    <property type="entry name" value="GEVED"/>
    <property type="match status" value="6"/>
</dbReference>
<dbReference type="InterPro" id="IPR045474">
    <property type="entry name" value="GEVED"/>
</dbReference>
<dbReference type="SMART" id="SM00060">
    <property type="entry name" value="FN3"/>
    <property type="match status" value="5"/>
</dbReference>
<feature type="signal peptide" evidence="1">
    <location>
        <begin position="1"/>
        <end position="26"/>
    </location>
</feature>
<dbReference type="RefSeq" id="WP_305005444.1">
    <property type="nucleotide sequence ID" value="NZ_JAUQSY010000003.1"/>
</dbReference>
<dbReference type="EMBL" id="JAUQSY010000003">
    <property type="protein sequence ID" value="MDO7874128.1"/>
    <property type="molecule type" value="Genomic_DNA"/>
</dbReference>
<feature type="domain" description="Fibronectin type-III" evidence="2">
    <location>
        <begin position="1303"/>
        <end position="1383"/>
    </location>
</feature>
<dbReference type="InterPro" id="IPR036116">
    <property type="entry name" value="FN3_sf"/>
</dbReference>
<reference evidence="3" key="1">
    <citation type="submission" date="2023-07" db="EMBL/GenBank/DDBJ databases">
        <authorList>
            <person name="Kim M.K."/>
        </authorList>
    </citation>
    <scope>NUCLEOTIDE SEQUENCE</scope>
    <source>
        <strain evidence="3">ASUV-10-1</strain>
    </source>
</reference>
<evidence type="ECO:0000259" key="2">
    <source>
        <dbReference type="SMART" id="SM00060"/>
    </source>
</evidence>
<gene>
    <name evidence="3" type="ORF">Q5H93_05235</name>
</gene>
<dbReference type="InterPro" id="IPR026444">
    <property type="entry name" value="Secre_tail"/>
</dbReference>
<organism evidence="3 4">
    <name type="scientific">Hymenobacter aranciens</name>
    <dbReference type="NCBI Taxonomy" id="3063996"/>
    <lineage>
        <taxon>Bacteria</taxon>
        <taxon>Pseudomonadati</taxon>
        <taxon>Bacteroidota</taxon>
        <taxon>Cytophagia</taxon>
        <taxon>Cytophagales</taxon>
        <taxon>Hymenobacteraceae</taxon>
        <taxon>Hymenobacter</taxon>
    </lineage>
</organism>
<dbReference type="InterPro" id="IPR003961">
    <property type="entry name" value="FN3_dom"/>
</dbReference>
<dbReference type="Proteomes" id="UP001176429">
    <property type="component" value="Unassembled WGS sequence"/>
</dbReference>